<dbReference type="InterPro" id="IPR036322">
    <property type="entry name" value="WD40_repeat_dom_sf"/>
</dbReference>
<dbReference type="Pfam" id="PF00400">
    <property type="entry name" value="WD40"/>
    <property type="match status" value="1"/>
</dbReference>
<reference evidence="3" key="1">
    <citation type="submission" date="2015-12" db="EMBL/GenBank/DDBJ databases">
        <title>Update maize B73 reference genome by single molecule sequencing technologies.</title>
        <authorList>
            <consortium name="Maize Genome Sequencing Project"/>
            <person name="Ware D."/>
        </authorList>
    </citation>
    <scope>NUCLEOTIDE SEQUENCE</scope>
    <source>
        <tissue evidence="3">Seedling</tissue>
    </source>
</reference>
<dbReference type="AlphaFoldDB" id="A0A1D6LY45"/>
<dbReference type="Gene3D" id="2.130.10.10">
    <property type="entry name" value="YVTN repeat-like/Quinoprotein amine dehydrogenase"/>
    <property type="match status" value="1"/>
</dbReference>
<dbReference type="SMART" id="SM00320">
    <property type="entry name" value="WD40"/>
    <property type="match status" value="2"/>
</dbReference>
<dbReference type="PANTHER" id="PTHR43991">
    <property type="entry name" value="WD REPEAT PROTEIN (AFU_ORTHOLOGUE AFUA_8G05640)-RELATED"/>
    <property type="match status" value="1"/>
</dbReference>
<sequence>MAASARDSADAAERVVDDHDGWASDGEMGMEMDVEGEFHDRDADRRDGGMDGDDEYLLLTRIRDTSAAEARAGKDIQGIPWERIHIARQDYRKARLEQYKNYENFPQSGELMDKLCKQVEKSSKYYEFQHNTRSVKPSILHFQLRNLLWATSRHDVYFMSNSTVTHWSSLSHKLSEVLDFSGHIAPVEKHPGSLLEGFSGVQVSTLAVNEGLLVAGGFQGELIGKDLEGCNIKFCARTTLSDNAITNAIDIHRSTSGSLRITVSNNDCGVREYDMERFQLLNHYRYNWPVNVNTLAALMINCGICQKMEMCRWSPCTCPACCPAGQTWPRCQLATHEVGHADSDLGRVKAAGPGCARAWALQKEEKDNILVAEDDANGKESKLAGSRVTSCETGGHEPLDAPIGMDTCEVTSTLVGHLDYSFATAWHPDSRTFATGNQDKTCRIWDTRNLSTSLAVLRGNIGAIRCIRYSSDGRFLVFSEPADFVHVYSVAADYKKRQEIDFFGEVSGITLSPDDESLFVGVCDRVYASLLQYRMIHAFDYLDSYV</sequence>
<dbReference type="EMBL" id="CM000782">
    <property type="protein sequence ID" value="AQK84064.1"/>
    <property type="molecule type" value="Genomic_DNA"/>
</dbReference>
<feature type="repeat" description="WD" evidence="1">
    <location>
        <begin position="414"/>
        <end position="455"/>
    </location>
</feature>
<dbReference type="InterPro" id="IPR015943">
    <property type="entry name" value="WD40/YVTN_repeat-like_dom_sf"/>
</dbReference>
<dbReference type="PROSITE" id="PS50082">
    <property type="entry name" value="WD_REPEATS_2"/>
    <property type="match status" value="1"/>
</dbReference>
<keyword evidence="1" id="KW-0853">WD repeat</keyword>
<dbReference type="InterPro" id="IPR001680">
    <property type="entry name" value="WD40_rpt"/>
</dbReference>
<dbReference type="SUPFAM" id="SSF50978">
    <property type="entry name" value="WD40 repeat-like"/>
    <property type="match status" value="1"/>
</dbReference>
<gene>
    <name evidence="3" type="ORF">ZEAMMB73_Zm00001d037473</name>
</gene>
<dbReference type="ExpressionAtlas" id="A0A1D6LY45">
    <property type="expression patterns" value="baseline and differential"/>
</dbReference>
<dbReference type="PROSITE" id="PS50294">
    <property type="entry name" value="WD_REPEATS_REGION"/>
    <property type="match status" value="1"/>
</dbReference>
<proteinExistence type="predicted"/>
<name>A0A1D6LY45_MAIZE</name>
<organism evidence="3">
    <name type="scientific">Zea mays</name>
    <name type="common">Maize</name>
    <dbReference type="NCBI Taxonomy" id="4577"/>
    <lineage>
        <taxon>Eukaryota</taxon>
        <taxon>Viridiplantae</taxon>
        <taxon>Streptophyta</taxon>
        <taxon>Embryophyta</taxon>
        <taxon>Tracheophyta</taxon>
        <taxon>Spermatophyta</taxon>
        <taxon>Magnoliopsida</taxon>
        <taxon>Liliopsida</taxon>
        <taxon>Poales</taxon>
        <taxon>Poaceae</taxon>
        <taxon>PACMAD clade</taxon>
        <taxon>Panicoideae</taxon>
        <taxon>Andropogonodae</taxon>
        <taxon>Andropogoneae</taxon>
        <taxon>Tripsacinae</taxon>
        <taxon>Zea</taxon>
    </lineage>
</organism>
<evidence type="ECO:0000256" key="1">
    <source>
        <dbReference type="PROSITE-ProRule" id="PRU00221"/>
    </source>
</evidence>
<protein>
    <submittedName>
        <fullName evidence="3">Transducin/WD40 repeat-like superfamily protein</fullName>
    </submittedName>
</protein>
<accession>A0A1D6LY45</accession>
<dbReference type="IntAct" id="A0A1D6LY45">
    <property type="interactions" value="12"/>
</dbReference>
<dbReference type="EMBL" id="CM000782">
    <property type="protein sequence ID" value="AQK84062.1"/>
    <property type="molecule type" value="Genomic_DNA"/>
</dbReference>
<feature type="compositionally biased region" description="Basic and acidic residues" evidence="2">
    <location>
        <begin position="7"/>
        <end position="22"/>
    </location>
</feature>
<feature type="region of interest" description="Disordered" evidence="2">
    <location>
        <begin position="1"/>
        <end position="28"/>
    </location>
</feature>
<dbReference type="InParanoid" id="A0A1D6LY45"/>
<dbReference type="FunCoup" id="A0A1D6LY45">
    <property type="interactions" value="287"/>
</dbReference>
<evidence type="ECO:0000313" key="3">
    <source>
        <dbReference type="EMBL" id="AQK84062.1"/>
    </source>
</evidence>
<dbReference type="PANTHER" id="PTHR43991:SF21">
    <property type="entry name" value="GAMYB-BINDING PROTEIN"/>
    <property type="match status" value="1"/>
</dbReference>
<evidence type="ECO:0000256" key="2">
    <source>
        <dbReference type="SAM" id="MobiDB-lite"/>
    </source>
</evidence>